<proteinExistence type="predicted"/>
<reference evidence="3" key="1">
    <citation type="submission" date="2022-07" db="EMBL/GenBank/DDBJ databases">
        <title>Phylogenomic reconstructions and comparative analyses of Kickxellomycotina fungi.</title>
        <authorList>
            <person name="Reynolds N.K."/>
            <person name="Stajich J.E."/>
            <person name="Barry K."/>
            <person name="Grigoriev I.V."/>
            <person name="Crous P."/>
            <person name="Smith M.E."/>
        </authorList>
    </citation>
    <scope>NUCLEOTIDE SEQUENCE</scope>
    <source>
        <strain evidence="3">BCRC 34297</strain>
    </source>
</reference>
<feature type="compositionally biased region" description="Basic and acidic residues" evidence="1">
    <location>
        <begin position="188"/>
        <end position="210"/>
    </location>
</feature>
<feature type="signal peptide" evidence="2">
    <location>
        <begin position="1"/>
        <end position="15"/>
    </location>
</feature>
<accession>A0A9W8GSA0</accession>
<organism evidence="3 4">
    <name type="scientific">Coemansia pectinata</name>
    <dbReference type="NCBI Taxonomy" id="1052879"/>
    <lineage>
        <taxon>Eukaryota</taxon>
        <taxon>Fungi</taxon>
        <taxon>Fungi incertae sedis</taxon>
        <taxon>Zoopagomycota</taxon>
        <taxon>Kickxellomycotina</taxon>
        <taxon>Kickxellomycetes</taxon>
        <taxon>Kickxellales</taxon>
        <taxon>Kickxellaceae</taxon>
        <taxon>Coemansia</taxon>
    </lineage>
</organism>
<sequence length="354" mass="38427">MSLAIVMVTVEVCWLATTIDRVGISSRPTHHVSSRPMTVYCNGEFRGITDDADDDAQYELDQNTCPPLTSDLRRDFSVEILHLANTCLKQHSSNIRTSRFTRICGPSPCTAVDVLPTKGARGMSVFIDNEPGIVDMISASSMDLATVRQATCIDSICKLSAGLWVLIVALFLYATKTKQGPTPLSRELLPHQPERHRQRTTHSDGWRRALDSSPESSAGTREYISPDNDSDDEENCDYVCTASATSDSSDDEDSSEDSEWDGELVGETAALVGEIFSGGTQPSGSNEALASAVAFIAHSVYGPGSAMTRAMYARHMAQSEQIPRMLLLSRTETESLAALIRSKRPAAEPVSEDG</sequence>
<comment type="caution">
    <text evidence="3">The sequence shown here is derived from an EMBL/GenBank/DDBJ whole genome shotgun (WGS) entry which is preliminary data.</text>
</comment>
<keyword evidence="2" id="KW-0732">Signal</keyword>
<evidence type="ECO:0000313" key="3">
    <source>
        <dbReference type="EMBL" id="KAJ2745707.1"/>
    </source>
</evidence>
<dbReference type="Proteomes" id="UP001140011">
    <property type="component" value="Unassembled WGS sequence"/>
</dbReference>
<feature type="non-terminal residue" evidence="3">
    <location>
        <position position="354"/>
    </location>
</feature>
<feature type="region of interest" description="Disordered" evidence="1">
    <location>
        <begin position="180"/>
        <end position="262"/>
    </location>
</feature>
<evidence type="ECO:0000256" key="2">
    <source>
        <dbReference type="SAM" id="SignalP"/>
    </source>
</evidence>
<protein>
    <recommendedName>
        <fullName evidence="5">Transmembrane protein</fullName>
    </recommendedName>
</protein>
<name>A0A9W8GSA0_9FUNG</name>
<feature type="chain" id="PRO_5040841502" description="Transmembrane protein" evidence="2">
    <location>
        <begin position="16"/>
        <end position="354"/>
    </location>
</feature>
<evidence type="ECO:0008006" key="5">
    <source>
        <dbReference type="Google" id="ProtNLM"/>
    </source>
</evidence>
<dbReference type="EMBL" id="JANBUH010001425">
    <property type="protein sequence ID" value="KAJ2745707.1"/>
    <property type="molecule type" value="Genomic_DNA"/>
</dbReference>
<gene>
    <name evidence="3" type="ORF">GGI19_006476</name>
</gene>
<evidence type="ECO:0000256" key="1">
    <source>
        <dbReference type="SAM" id="MobiDB-lite"/>
    </source>
</evidence>
<dbReference type="AlphaFoldDB" id="A0A9W8GSA0"/>
<dbReference type="OrthoDB" id="66726at2759"/>
<feature type="compositionally biased region" description="Acidic residues" evidence="1">
    <location>
        <begin position="248"/>
        <end position="262"/>
    </location>
</feature>
<evidence type="ECO:0000313" key="4">
    <source>
        <dbReference type="Proteomes" id="UP001140011"/>
    </source>
</evidence>
<keyword evidence="4" id="KW-1185">Reference proteome</keyword>